<feature type="domain" description="SH3" evidence="10">
    <location>
        <begin position="26"/>
        <end position="84"/>
    </location>
</feature>
<dbReference type="Gene3D" id="2.30.30.40">
    <property type="entry name" value="SH3 Domains"/>
    <property type="match status" value="2"/>
</dbReference>
<dbReference type="Pfam" id="PF00018">
    <property type="entry name" value="SH3_1"/>
    <property type="match status" value="1"/>
</dbReference>
<evidence type="ECO:0000256" key="1">
    <source>
        <dbReference type="ARBA" id="ARBA00022443"/>
    </source>
</evidence>
<evidence type="ECO:0000256" key="2">
    <source>
        <dbReference type="ARBA" id="ARBA00022999"/>
    </source>
</evidence>
<dbReference type="PRINTS" id="PR00452">
    <property type="entry name" value="SH3DOMAIN"/>
</dbReference>
<dbReference type="Gene3D" id="3.30.505.10">
    <property type="entry name" value="SH2 domain"/>
    <property type="match status" value="1"/>
</dbReference>
<dbReference type="InterPro" id="IPR036028">
    <property type="entry name" value="SH3-like_dom_sf"/>
</dbReference>
<dbReference type="FunFam" id="2.30.30.40:FF:000072">
    <property type="entry name" value="Unconventional Myosin IB"/>
    <property type="match status" value="1"/>
</dbReference>
<sequence length="241" mass="27217">MHGIEMRVISALFAIAGHTWELLPCLFSMEATGKFDFKASADDELSFRQGESLKVLQTTGNWYKAEINGVEGFVPKNFININLPSWYQENAKRSDSEEMLMSQPVGSFLVRGSKSAAAGNFSLSVRHPTVVQHYKVQRDKTGHYSVWSQKFSSLNQLVDHYKSNSVAKQSQVFLLEKQQQHKSPSTLQVLALYSFHAEEADELDFDAGDIINVLECSDQSWWKGQLRGKTGLFPTNYTKPI</sequence>
<dbReference type="EMBL" id="CM015714">
    <property type="protein sequence ID" value="KAF3687999.1"/>
    <property type="molecule type" value="Genomic_DNA"/>
</dbReference>
<evidence type="ECO:0000259" key="10">
    <source>
        <dbReference type="PROSITE" id="PS50002"/>
    </source>
</evidence>
<feature type="domain" description="SH3" evidence="10">
    <location>
        <begin position="184"/>
        <end position="241"/>
    </location>
</feature>
<dbReference type="CDD" id="cd09941">
    <property type="entry name" value="SH2_Grb2_like"/>
    <property type="match status" value="1"/>
</dbReference>
<evidence type="ECO:0000313" key="11">
    <source>
        <dbReference type="EMBL" id="KAF3687999.1"/>
    </source>
</evidence>
<keyword evidence="1 8" id="KW-0728">SH3 domain</keyword>
<dbReference type="SMART" id="SM00326">
    <property type="entry name" value="SH3"/>
    <property type="match status" value="2"/>
</dbReference>
<feature type="domain" description="SH2" evidence="9">
    <location>
        <begin position="86"/>
        <end position="185"/>
    </location>
</feature>
<keyword evidence="11" id="KW-0675">Receptor</keyword>
<dbReference type="PROSITE" id="PS50002">
    <property type="entry name" value="SH3"/>
    <property type="match status" value="2"/>
</dbReference>
<protein>
    <recommendedName>
        <fullName evidence="6">Osteoclast-stimulating factor 1</fullName>
    </recommendedName>
</protein>
<dbReference type="InterPro" id="IPR000980">
    <property type="entry name" value="SH2"/>
</dbReference>
<keyword evidence="3" id="KW-0040">ANK repeat</keyword>
<dbReference type="Proteomes" id="UP000503349">
    <property type="component" value="Chromosome 3"/>
</dbReference>
<dbReference type="SUPFAM" id="SSF55550">
    <property type="entry name" value="SH2 domain"/>
    <property type="match status" value="1"/>
</dbReference>
<evidence type="ECO:0000256" key="7">
    <source>
        <dbReference type="PROSITE-ProRule" id="PRU00191"/>
    </source>
</evidence>
<keyword evidence="12" id="KW-1185">Reference proteome</keyword>
<dbReference type="Pfam" id="PF14604">
    <property type="entry name" value="SH3_9"/>
    <property type="match status" value="1"/>
</dbReference>
<dbReference type="InterPro" id="IPR043539">
    <property type="entry name" value="Grb2-like"/>
</dbReference>
<dbReference type="SUPFAM" id="SSF50044">
    <property type="entry name" value="SH3-domain"/>
    <property type="match status" value="2"/>
</dbReference>
<dbReference type="PRINTS" id="PR00401">
    <property type="entry name" value="SH2DOMAIN"/>
</dbReference>
<dbReference type="PROSITE" id="PS50001">
    <property type="entry name" value="SH2"/>
    <property type="match status" value="1"/>
</dbReference>
<dbReference type="Pfam" id="PF00017">
    <property type="entry name" value="SH2"/>
    <property type="match status" value="1"/>
</dbReference>
<proteinExistence type="predicted"/>
<keyword evidence="2 7" id="KW-0727">SH2 domain</keyword>
<evidence type="ECO:0000256" key="4">
    <source>
        <dbReference type="ARBA" id="ARBA00023288"/>
    </source>
</evidence>
<dbReference type="InterPro" id="IPR001452">
    <property type="entry name" value="SH3_domain"/>
</dbReference>
<evidence type="ECO:0000256" key="5">
    <source>
        <dbReference type="ARBA" id="ARBA00037432"/>
    </source>
</evidence>
<evidence type="ECO:0000256" key="3">
    <source>
        <dbReference type="ARBA" id="ARBA00023043"/>
    </source>
</evidence>
<dbReference type="InterPro" id="IPR036860">
    <property type="entry name" value="SH2_dom_sf"/>
</dbReference>
<evidence type="ECO:0000256" key="8">
    <source>
        <dbReference type="PROSITE-ProRule" id="PRU00192"/>
    </source>
</evidence>
<keyword evidence="4" id="KW-0449">Lipoprotein</keyword>
<dbReference type="AlphaFoldDB" id="A0A6G1PCR0"/>
<dbReference type="PANTHER" id="PTHR46037">
    <property type="entry name" value="PROTEIN ENHANCER OF SEVENLESS 2B"/>
    <property type="match status" value="1"/>
</dbReference>
<evidence type="ECO:0000259" key="9">
    <source>
        <dbReference type="PROSITE" id="PS50001"/>
    </source>
</evidence>
<evidence type="ECO:0000256" key="6">
    <source>
        <dbReference type="ARBA" id="ARBA00040640"/>
    </source>
</evidence>
<reference evidence="11 12" key="1">
    <citation type="submission" date="2019-02" db="EMBL/GenBank/DDBJ databases">
        <title>Opniocepnalus argus genome.</title>
        <authorList>
            <person name="Zhou C."/>
            <person name="Xiao S."/>
        </authorList>
    </citation>
    <scope>NUCLEOTIDE SEQUENCE [LARGE SCALE GENOMIC DNA]</scope>
    <source>
        <strain evidence="11">OARG1902GOOAL</strain>
        <tissue evidence="11">Muscle</tissue>
    </source>
</reference>
<evidence type="ECO:0000313" key="12">
    <source>
        <dbReference type="Proteomes" id="UP000503349"/>
    </source>
</evidence>
<dbReference type="SMART" id="SM00252">
    <property type="entry name" value="SH2"/>
    <property type="match status" value="1"/>
</dbReference>
<accession>A0A6G1PCR0</accession>
<name>A0A6G1PCR0_CHAAH</name>
<gene>
    <name evidence="11" type="ORF">EXN66_Car003671</name>
</gene>
<dbReference type="PRINTS" id="PR00499">
    <property type="entry name" value="P67PHOX"/>
</dbReference>
<organism evidence="11 12">
    <name type="scientific">Channa argus</name>
    <name type="common">Northern snakehead</name>
    <name type="synonym">Ophicephalus argus</name>
    <dbReference type="NCBI Taxonomy" id="215402"/>
    <lineage>
        <taxon>Eukaryota</taxon>
        <taxon>Metazoa</taxon>
        <taxon>Chordata</taxon>
        <taxon>Craniata</taxon>
        <taxon>Vertebrata</taxon>
        <taxon>Euteleostomi</taxon>
        <taxon>Actinopterygii</taxon>
        <taxon>Neopterygii</taxon>
        <taxon>Teleostei</taxon>
        <taxon>Neoteleostei</taxon>
        <taxon>Acanthomorphata</taxon>
        <taxon>Anabantaria</taxon>
        <taxon>Anabantiformes</taxon>
        <taxon>Channoidei</taxon>
        <taxon>Channidae</taxon>
        <taxon>Channa</taxon>
    </lineage>
</organism>
<reference evidence="12" key="2">
    <citation type="submission" date="2019-02" db="EMBL/GenBank/DDBJ databases">
        <title>Opniocepnalus argus Var Kimnra genome.</title>
        <authorList>
            <person name="Zhou C."/>
            <person name="Xiao S."/>
        </authorList>
    </citation>
    <scope>NUCLEOTIDE SEQUENCE [LARGE SCALE GENOMIC DNA]</scope>
</reference>
<comment type="function">
    <text evidence="5">Induces bone resorption, acting probably through a signaling cascade which results in the secretion of factor(s) enhancing osteoclast formation and activity.</text>
</comment>